<evidence type="ECO:0000313" key="4">
    <source>
        <dbReference type="Proteomes" id="UP000198959"/>
    </source>
</evidence>
<keyword evidence="2" id="KW-0812">Transmembrane</keyword>
<dbReference type="EMBL" id="FMHW01000002">
    <property type="protein sequence ID" value="SCL41362.1"/>
    <property type="molecule type" value="Genomic_DNA"/>
</dbReference>
<protein>
    <submittedName>
        <fullName evidence="3">Uncharacterized protein</fullName>
    </submittedName>
</protein>
<dbReference type="STRING" id="145854.GA0074692_6278"/>
<keyword evidence="2" id="KW-0472">Membrane</keyword>
<feature type="region of interest" description="Disordered" evidence="1">
    <location>
        <begin position="78"/>
        <end position="105"/>
    </location>
</feature>
<gene>
    <name evidence="3" type="ORF">GA0074692_6278</name>
</gene>
<keyword evidence="2" id="KW-1133">Transmembrane helix</keyword>
<evidence type="ECO:0000313" key="3">
    <source>
        <dbReference type="EMBL" id="SCL41362.1"/>
    </source>
</evidence>
<sequence>MPDRQWRRIGLLVVAFSAAAAAVTMTSLAVNVATGGSSPWFPALEARPLWWVAGMTTASAGAGLLGWWAQRLAHDTGKTVRSTTSGGRRDADPTGPGSWGNSSTDQTPFTVDALLPRLFSTDKAIKFARVAGGARPCHHAASGPGSLTASDVVRELNYRGCTQVMTGVYLECSSSITIARNPVLVAVTVFALPDTAAASDLYSYLSGPTGAVWNLTLWRTRRGVGSKPWTTGMNPGYRHQYTRFGQRYVVAAVAHRVDLSTDGRLKPRLESAAVAAAYCSGPQNHRRG</sequence>
<proteinExistence type="predicted"/>
<dbReference type="RefSeq" id="WP_141725450.1">
    <property type="nucleotide sequence ID" value="NZ_FMHW01000002.1"/>
</dbReference>
<dbReference type="OrthoDB" id="9762169at2"/>
<reference evidence="4" key="1">
    <citation type="submission" date="2016-06" db="EMBL/GenBank/DDBJ databases">
        <authorList>
            <person name="Varghese N."/>
            <person name="Submissions Spin"/>
        </authorList>
    </citation>
    <scope>NUCLEOTIDE SEQUENCE [LARGE SCALE GENOMIC DNA]</scope>
    <source>
        <strain evidence="4">DSM 43817</strain>
    </source>
</reference>
<dbReference type="AlphaFoldDB" id="A0A1C6TIG3"/>
<dbReference type="Proteomes" id="UP000198959">
    <property type="component" value="Unassembled WGS sequence"/>
</dbReference>
<keyword evidence="4" id="KW-1185">Reference proteome</keyword>
<name>A0A1C6TIG3_9ACTN</name>
<accession>A0A1C6TIG3</accession>
<evidence type="ECO:0000256" key="1">
    <source>
        <dbReference type="SAM" id="MobiDB-lite"/>
    </source>
</evidence>
<organism evidence="3 4">
    <name type="scientific">Micromonospora pallida</name>
    <dbReference type="NCBI Taxonomy" id="145854"/>
    <lineage>
        <taxon>Bacteria</taxon>
        <taxon>Bacillati</taxon>
        <taxon>Actinomycetota</taxon>
        <taxon>Actinomycetes</taxon>
        <taxon>Micromonosporales</taxon>
        <taxon>Micromonosporaceae</taxon>
        <taxon>Micromonospora</taxon>
    </lineage>
</organism>
<feature type="transmembrane region" description="Helical" evidence="2">
    <location>
        <begin position="49"/>
        <end position="69"/>
    </location>
</feature>
<evidence type="ECO:0000256" key="2">
    <source>
        <dbReference type="SAM" id="Phobius"/>
    </source>
</evidence>